<sequence>MTSVVELSVGKQVWFEGETWDIASMSAAATQLTRGDIFRSVATRSLLESAKIIDDDTQPAEEEEFQPPSNVVLSDLSPVKRAKLDQRAALVRPLLEYDGEVSLKQRLGEAAASARVSTRTLERWMTGYRNGGLAGLADSRMTGRYATGIDSRWDAACTEVLAEYTTRSTPTMGVVLDKVEQRVDEQHGFGVVSAPSRSSAYRRLKELSKGRHAFGSGKQRRSVADRPRGPYGRLRATRPGEYVVLDTTPLDVFAMEPVTLRWVPVELTVAQDLFTRCILGLRLTPVSTTAADVANVLYQCVTSQPNGDDDGAWPFHGVPRNVLVGTEKPDGVSQERVAGLPACLPEAIVVDHGKVYLSSHVTSACARLGITIQPAIPHKPTDKPTVERFFKTLREGLLQHLPGYKGPDVYNRGADIEDQAFYYVAELEQIIREWVGQVHHQTKHRGLSVPEVPGAEFSPVEMFEIGLAKAGGVLLPSSPDLAFNLLDVAWRSIQHYGVEIDGRRYDGGALNLHRNTKSPYQGAHAGKWPLFVDAHDVRLVWFQDPDSHKFEPLEWEHAPALDQPFSLEAAQYTKRLALRSNRHVEPAQAIRDLLDSWSEGTVTARREKSLALRLSATRAHEVCKAEDHKHGGRETASVPGVIDLLEARSRKAKQPDLVDDLDDVFARYYEEHPDQDGFEVFDE</sequence>
<dbReference type="InterPro" id="IPR001584">
    <property type="entry name" value="Integrase_cat-core"/>
</dbReference>
<dbReference type="InterPro" id="IPR012337">
    <property type="entry name" value="RNaseH-like_sf"/>
</dbReference>
<dbReference type="AlphaFoldDB" id="A0A4Z0KE09"/>
<dbReference type="EMBL" id="RHFF01000024">
    <property type="protein sequence ID" value="TGD36782.1"/>
    <property type="molecule type" value="Genomic_DNA"/>
</dbReference>
<accession>A0A4Z0KE09</accession>
<evidence type="ECO:0000259" key="1">
    <source>
        <dbReference type="PROSITE" id="PS50994"/>
    </source>
</evidence>
<feature type="domain" description="Integrase catalytic" evidence="1">
    <location>
        <begin position="235"/>
        <end position="467"/>
    </location>
</feature>
<evidence type="ECO:0000313" key="2">
    <source>
        <dbReference type="EMBL" id="TGD36782.1"/>
    </source>
</evidence>
<dbReference type="PROSITE" id="PS50994">
    <property type="entry name" value="INTEGRASE"/>
    <property type="match status" value="1"/>
</dbReference>
<comment type="caution">
    <text evidence="2">The sequence shown here is derived from an EMBL/GenBank/DDBJ whole genome shotgun (WGS) entry which is preliminary data.</text>
</comment>
<name>A0A4Z0KE09_BREAU</name>
<dbReference type="RefSeq" id="WP_135448368.1">
    <property type="nucleotide sequence ID" value="NZ_RHFF01000024.1"/>
</dbReference>
<dbReference type="PANTHER" id="PTHR35004:SF6">
    <property type="entry name" value="TRANSPOSASE"/>
    <property type="match status" value="1"/>
</dbReference>
<dbReference type="GO" id="GO:0003676">
    <property type="term" value="F:nucleic acid binding"/>
    <property type="evidence" value="ECO:0007669"/>
    <property type="project" value="InterPro"/>
</dbReference>
<dbReference type="SUPFAM" id="SSF53098">
    <property type="entry name" value="Ribonuclease H-like"/>
    <property type="match status" value="1"/>
</dbReference>
<protein>
    <submittedName>
        <fullName evidence="2">Integrase</fullName>
    </submittedName>
</protein>
<reference evidence="2 3" key="1">
    <citation type="submission" date="2018-10" db="EMBL/GenBank/DDBJ databases">
        <title>Brevibacterium genomes from Austrain hard cheese rinds.</title>
        <authorList>
            <person name="Anast J.M."/>
            <person name="Dzieciol M."/>
            <person name="Schultz D.L."/>
            <person name="Mann E."/>
            <person name="Wagner M."/>
            <person name="Schmitz-Esser S."/>
        </authorList>
    </citation>
    <scope>NUCLEOTIDE SEQUENCE [LARGE SCALE GENOMIC DNA]</scope>
    <source>
        <strain evidence="2 3">L261</strain>
    </source>
</reference>
<dbReference type="Proteomes" id="UP000297736">
    <property type="component" value="Unassembled WGS sequence"/>
</dbReference>
<dbReference type="GO" id="GO:0015074">
    <property type="term" value="P:DNA integration"/>
    <property type="evidence" value="ECO:0007669"/>
    <property type="project" value="InterPro"/>
</dbReference>
<dbReference type="PANTHER" id="PTHR35004">
    <property type="entry name" value="TRANSPOSASE RV3428C-RELATED"/>
    <property type="match status" value="1"/>
</dbReference>
<gene>
    <name evidence="2" type="ORF">EB834_18510</name>
</gene>
<proteinExistence type="predicted"/>
<evidence type="ECO:0000313" key="3">
    <source>
        <dbReference type="Proteomes" id="UP000297736"/>
    </source>
</evidence>
<dbReference type="Gene3D" id="3.30.420.10">
    <property type="entry name" value="Ribonuclease H-like superfamily/Ribonuclease H"/>
    <property type="match status" value="1"/>
</dbReference>
<dbReference type="InterPro" id="IPR036397">
    <property type="entry name" value="RNaseH_sf"/>
</dbReference>
<organism evidence="2 3">
    <name type="scientific">Brevibacterium aurantiacum</name>
    <dbReference type="NCBI Taxonomy" id="273384"/>
    <lineage>
        <taxon>Bacteria</taxon>
        <taxon>Bacillati</taxon>
        <taxon>Actinomycetota</taxon>
        <taxon>Actinomycetes</taxon>
        <taxon>Micrococcales</taxon>
        <taxon>Brevibacteriaceae</taxon>
        <taxon>Brevibacterium</taxon>
    </lineage>
</organism>